<evidence type="ECO:0000256" key="1">
    <source>
        <dbReference type="ARBA" id="ARBA00004127"/>
    </source>
</evidence>
<evidence type="ECO:0000256" key="3">
    <source>
        <dbReference type="ARBA" id="ARBA00022989"/>
    </source>
</evidence>
<proteinExistence type="predicted"/>
<dbReference type="Proteomes" id="UP000265719">
    <property type="component" value="Chromosome"/>
</dbReference>
<evidence type="ECO:0000313" key="6">
    <source>
        <dbReference type="Proteomes" id="UP000265719"/>
    </source>
</evidence>
<dbReference type="EMBL" id="CP063196">
    <property type="protein sequence ID" value="UOE19235.1"/>
    <property type="molecule type" value="Genomic_DNA"/>
</dbReference>
<dbReference type="InterPro" id="IPR003807">
    <property type="entry name" value="DUF202"/>
</dbReference>
<evidence type="ECO:0000256" key="2">
    <source>
        <dbReference type="ARBA" id="ARBA00022692"/>
    </source>
</evidence>
<organism evidence="5 6">
    <name type="scientific">Thermobifida halotolerans</name>
    <dbReference type="NCBI Taxonomy" id="483545"/>
    <lineage>
        <taxon>Bacteria</taxon>
        <taxon>Bacillati</taxon>
        <taxon>Actinomycetota</taxon>
        <taxon>Actinomycetes</taxon>
        <taxon>Streptosporangiales</taxon>
        <taxon>Nocardiopsidaceae</taxon>
        <taxon>Thermobifida</taxon>
    </lineage>
</organism>
<keyword evidence="6" id="KW-1185">Reference proteome</keyword>
<name>A0A399G1D4_9ACTN</name>
<dbReference type="OrthoDB" id="3701077at2"/>
<sequence>MSGPRKRDSGLQPERTLLSWQRTLFLLIAVALLYLRIPAESIPAGVFGQMAVVFTPLGAAIVLTAHLRLRWRRTDHGLHDESLGTPPAPLARPWTLILLSVAVMGLGTATILTAVPR</sequence>
<accession>A0A399G1D4</accession>
<evidence type="ECO:0000256" key="4">
    <source>
        <dbReference type="ARBA" id="ARBA00023136"/>
    </source>
</evidence>
<dbReference type="GO" id="GO:0012505">
    <property type="term" value="C:endomembrane system"/>
    <property type="evidence" value="ECO:0007669"/>
    <property type="project" value="UniProtKB-SubCell"/>
</dbReference>
<gene>
    <name evidence="5" type="ORF">NI17_021220</name>
</gene>
<reference evidence="5" key="1">
    <citation type="submission" date="2020-10" db="EMBL/GenBank/DDBJ databases">
        <title>De novo genome project of the cellulose decomposer Thermobifida halotolerans type strain.</title>
        <authorList>
            <person name="Nagy I."/>
            <person name="Horvath B."/>
            <person name="Kukolya J."/>
            <person name="Nagy I."/>
            <person name="Orsini M."/>
        </authorList>
    </citation>
    <scope>NUCLEOTIDE SEQUENCE</scope>
    <source>
        <strain evidence="5">DSM 44931</strain>
    </source>
</reference>
<comment type="subcellular location">
    <subcellularLocation>
        <location evidence="1">Endomembrane system</location>
        <topology evidence="1">Multi-pass membrane protein</topology>
    </subcellularLocation>
</comment>
<protein>
    <submittedName>
        <fullName evidence="5">DUF202 domain-containing protein</fullName>
    </submittedName>
</protein>
<keyword evidence="3" id="KW-1133">Transmembrane helix</keyword>
<dbReference type="KEGG" id="thao:NI17_021220"/>
<dbReference type="AlphaFoldDB" id="A0A399G1D4"/>
<dbReference type="Pfam" id="PF02656">
    <property type="entry name" value="DUF202"/>
    <property type="match status" value="1"/>
</dbReference>
<keyword evidence="2" id="KW-0812">Transmembrane</keyword>
<dbReference type="RefSeq" id="WP_068689975.1">
    <property type="nucleotide sequence ID" value="NZ_CP063196.1"/>
</dbReference>
<evidence type="ECO:0000313" key="5">
    <source>
        <dbReference type="EMBL" id="UOE19235.1"/>
    </source>
</evidence>
<keyword evidence="4" id="KW-0472">Membrane</keyword>